<comment type="caution">
    <text evidence="2">The sequence shown here is derived from an EMBL/GenBank/DDBJ whole genome shotgun (WGS) entry which is preliminary data.</text>
</comment>
<dbReference type="Pfam" id="PF07727">
    <property type="entry name" value="RVT_2"/>
    <property type="match status" value="1"/>
</dbReference>
<name>A0A2I0KHV5_PUNGR</name>
<dbReference type="InterPro" id="IPR013103">
    <property type="entry name" value="RVT_2"/>
</dbReference>
<sequence length="84" mass="9594">MDSMSKDQVWDLVDPPEGIVPIGNKWIFKRKIGADGKVETYKARLVAKGYRQKQGVDYEETFSPVAMLKSIRIMLAVAAHYDYE</sequence>
<evidence type="ECO:0000313" key="3">
    <source>
        <dbReference type="Proteomes" id="UP000233551"/>
    </source>
</evidence>
<evidence type="ECO:0000313" key="2">
    <source>
        <dbReference type="EMBL" id="PKI68094.1"/>
    </source>
</evidence>
<feature type="domain" description="Reverse transcriptase Ty1/copia-type" evidence="1">
    <location>
        <begin position="8"/>
        <end position="82"/>
    </location>
</feature>
<feature type="non-terminal residue" evidence="2">
    <location>
        <position position="84"/>
    </location>
</feature>
<dbReference type="STRING" id="22663.A0A2I0KHV5"/>
<dbReference type="Proteomes" id="UP000233551">
    <property type="component" value="Unassembled WGS sequence"/>
</dbReference>
<reference evidence="2 3" key="1">
    <citation type="submission" date="2017-11" db="EMBL/GenBank/DDBJ databases">
        <title>De-novo sequencing of pomegranate (Punica granatum L.) genome.</title>
        <authorList>
            <person name="Akparov Z."/>
            <person name="Amiraslanov A."/>
            <person name="Hajiyeva S."/>
            <person name="Abbasov M."/>
            <person name="Kaur K."/>
            <person name="Hamwieh A."/>
            <person name="Solovyev V."/>
            <person name="Salamov A."/>
            <person name="Braich B."/>
            <person name="Kosarev P."/>
            <person name="Mahmoud A."/>
            <person name="Hajiyev E."/>
            <person name="Babayeva S."/>
            <person name="Izzatullayeva V."/>
            <person name="Mammadov A."/>
            <person name="Mammadov A."/>
            <person name="Sharifova S."/>
            <person name="Ojaghi J."/>
            <person name="Eynullazada K."/>
            <person name="Bayramov B."/>
            <person name="Abdulazimova A."/>
            <person name="Shahmuradov I."/>
        </authorList>
    </citation>
    <scope>NUCLEOTIDE SEQUENCE [LARGE SCALE GENOMIC DNA]</scope>
    <source>
        <strain evidence="3">cv. AG2017</strain>
        <tissue evidence="2">Leaf</tissue>
    </source>
</reference>
<dbReference type="EMBL" id="PGOL01000571">
    <property type="protein sequence ID" value="PKI68094.1"/>
    <property type="molecule type" value="Genomic_DNA"/>
</dbReference>
<keyword evidence="3" id="KW-1185">Reference proteome</keyword>
<dbReference type="AlphaFoldDB" id="A0A2I0KHV5"/>
<gene>
    <name evidence="2" type="ORF">CRG98_011690</name>
</gene>
<accession>A0A2I0KHV5</accession>
<protein>
    <recommendedName>
        <fullName evidence="1">Reverse transcriptase Ty1/copia-type domain-containing protein</fullName>
    </recommendedName>
</protein>
<organism evidence="2 3">
    <name type="scientific">Punica granatum</name>
    <name type="common">Pomegranate</name>
    <dbReference type="NCBI Taxonomy" id="22663"/>
    <lineage>
        <taxon>Eukaryota</taxon>
        <taxon>Viridiplantae</taxon>
        <taxon>Streptophyta</taxon>
        <taxon>Embryophyta</taxon>
        <taxon>Tracheophyta</taxon>
        <taxon>Spermatophyta</taxon>
        <taxon>Magnoliopsida</taxon>
        <taxon>eudicotyledons</taxon>
        <taxon>Gunneridae</taxon>
        <taxon>Pentapetalae</taxon>
        <taxon>rosids</taxon>
        <taxon>malvids</taxon>
        <taxon>Myrtales</taxon>
        <taxon>Lythraceae</taxon>
        <taxon>Punica</taxon>
    </lineage>
</organism>
<evidence type="ECO:0000259" key="1">
    <source>
        <dbReference type="Pfam" id="PF07727"/>
    </source>
</evidence>
<proteinExistence type="predicted"/>